<reference evidence="1 2" key="1">
    <citation type="submission" date="2021-06" db="EMBL/GenBank/DDBJ databases">
        <title>Caerostris extrusa draft genome.</title>
        <authorList>
            <person name="Kono N."/>
            <person name="Arakawa K."/>
        </authorList>
    </citation>
    <scope>NUCLEOTIDE SEQUENCE [LARGE SCALE GENOMIC DNA]</scope>
</reference>
<evidence type="ECO:0000313" key="1">
    <source>
        <dbReference type="EMBL" id="GIX83230.1"/>
    </source>
</evidence>
<dbReference type="AlphaFoldDB" id="A0AAV4NEM6"/>
<dbReference type="EMBL" id="BPLR01020845">
    <property type="protein sequence ID" value="GIX83230.1"/>
    <property type="molecule type" value="Genomic_DNA"/>
</dbReference>
<sequence length="128" mass="15060">MSYFSFLSVIQLQLSPPNFNLLFSSCTHLILEIVNENPQRQLLVYDTQTKKKNKAKALLRASYLIEIRAKHFLTSKNLIVIVAVRSHLPLELFPEQRQYCLAPWRWPRRCHFKRFSALLAPDSLICHH</sequence>
<keyword evidence="2" id="KW-1185">Reference proteome</keyword>
<proteinExistence type="predicted"/>
<name>A0AAV4NEM6_CAEEX</name>
<organism evidence="1 2">
    <name type="scientific">Caerostris extrusa</name>
    <name type="common">Bark spider</name>
    <name type="synonym">Caerostris bankana</name>
    <dbReference type="NCBI Taxonomy" id="172846"/>
    <lineage>
        <taxon>Eukaryota</taxon>
        <taxon>Metazoa</taxon>
        <taxon>Ecdysozoa</taxon>
        <taxon>Arthropoda</taxon>
        <taxon>Chelicerata</taxon>
        <taxon>Arachnida</taxon>
        <taxon>Araneae</taxon>
        <taxon>Araneomorphae</taxon>
        <taxon>Entelegynae</taxon>
        <taxon>Araneoidea</taxon>
        <taxon>Araneidae</taxon>
        <taxon>Caerostris</taxon>
    </lineage>
</organism>
<accession>A0AAV4NEM6</accession>
<dbReference type="Proteomes" id="UP001054945">
    <property type="component" value="Unassembled WGS sequence"/>
</dbReference>
<evidence type="ECO:0000313" key="2">
    <source>
        <dbReference type="Proteomes" id="UP001054945"/>
    </source>
</evidence>
<comment type="caution">
    <text evidence="1">The sequence shown here is derived from an EMBL/GenBank/DDBJ whole genome shotgun (WGS) entry which is preliminary data.</text>
</comment>
<protein>
    <submittedName>
        <fullName evidence="1">Uncharacterized protein</fullName>
    </submittedName>
</protein>
<gene>
    <name evidence="1" type="ORF">CEXT_306331</name>
</gene>